<feature type="compositionally biased region" description="Acidic residues" evidence="1">
    <location>
        <begin position="89"/>
        <end position="108"/>
    </location>
</feature>
<dbReference type="WBParaSite" id="PSU_v2.g15551.t1">
    <property type="protein sequence ID" value="PSU_v2.g15551.t1"/>
    <property type="gene ID" value="PSU_v2.g15551"/>
</dbReference>
<keyword evidence="2" id="KW-1185">Reference proteome</keyword>
<dbReference type="Proteomes" id="UP000887577">
    <property type="component" value="Unplaced"/>
</dbReference>
<evidence type="ECO:0000313" key="2">
    <source>
        <dbReference type="Proteomes" id="UP000887577"/>
    </source>
</evidence>
<feature type="region of interest" description="Disordered" evidence="1">
    <location>
        <begin position="81"/>
        <end position="108"/>
    </location>
</feature>
<sequence>MVKILKILKMKKKKQELEISEEAVNLRMFGLEKPSDDKNVSGSSDNASSQNHSKSNDSSDVLNEAFCSAKNKDIDPAIFLKDCQFGDGDNNDNDEEDEEGADDDDENDKDILDAALDSLDHYSFLDNENDEIEIEFDEPQQFNFSDYDDEGNLKPSKEDPKEGETLSPVLKPSTSTDPLLGENDKTFLNESDL</sequence>
<accession>A0A914YDN7</accession>
<protein>
    <submittedName>
        <fullName evidence="3">Uncharacterized protein</fullName>
    </submittedName>
</protein>
<evidence type="ECO:0000256" key="1">
    <source>
        <dbReference type="SAM" id="MobiDB-lite"/>
    </source>
</evidence>
<dbReference type="AlphaFoldDB" id="A0A914YDN7"/>
<evidence type="ECO:0000313" key="3">
    <source>
        <dbReference type="WBParaSite" id="PSU_v2.g15551.t1"/>
    </source>
</evidence>
<feature type="region of interest" description="Disordered" evidence="1">
    <location>
        <begin position="138"/>
        <end position="193"/>
    </location>
</feature>
<name>A0A914YDN7_9BILA</name>
<feature type="region of interest" description="Disordered" evidence="1">
    <location>
        <begin position="31"/>
        <end position="60"/>
    </location>
</feature>
<feature type="compositionally biased region" description="Low complexity" evidence="1">
    <location>
        <begin position="48"/>
        <end position="60"/>
    </location>
</feature>
<proteinExistence type="predicted"/>
<feature type="compositionally biased region" description="Basic and acidic residues" evidence="1">
    <location>
        <begin position="151"/>
        <end position="164"/>
    </location>
</feature>
<reference evidence="3" key="1">
    <citation type="submission" date="2022-11" db="UniProtKB">
        <authorList>
            <consortium name="WormBaseParasite"/>
        </authorList>
    </citation>
    <scope>IDENTIFICATION</scope>
</reference>
<organism evidence="2 3">
    <name type="scientific">Panagrolaimus superbus</name>
    <dbReference type="NCBI Taxonomy" id="310955"/>
    <lineage>
        <taxon>Eukaryota</taxon>
        <taxon>Metazoa</taxon>
        <taxon>Ecdysozoa</taxon>
        <taxon>Nematoda</taxon>
        <taxon>Chromadorea</taxon>
        <taxon>Rhabditida</taxon>
        <taxon>Tylenchina</taxon>
        <taxon>Panagrolaimomorpha</taxon>
        <taxon>Panagrolaimoidea</taxon>
        <taxon>Panagrolaimidae</taxon>
        <taxon>Panagrolaimus</taxon>
    </lineage>
</organism>